<keyword evidence="7" id="KW-0067">ATP-binding</keyword>
<evidence type="ECO:0000256" key="1">
    <source>
        <dbReference type="ARBA" id="ARBA00001946"/>
    </source>
</evidence>
<dbReference type="Gene3D" id="3.40.50.10330">
    <property type="entry name" value="Probable inorganic polyphosphate/atp-NAD kinase, domain 1"/>
    <property type="match status" value="1"/>
</dbReference>
<dbReference type="InterPro" id="IPR050187">
    <property type="entry name" value="Lipid_Phosphate_FormReg"/>
</dbReference>
<dbReference type="AlphaFoldDB" id="L8JXR8"/>
<evidence type="ECO:0000256" key="7">
    <source>
        <dbReference type="ARBA" id="ARBA00022840"/>
    </source>
</evidence>
<keyword evidence="5" id="KW-0547">Nucleotide-binding</keyword>
<dbReference type="Proteomes" id="UP000011135">
    <property type="component" value="Unassembled WGS sequence"/>
</dbReference>
<dbReference type="PATRIC" id="fig|1237149.3.peg.351"/>
<dbReference type="Pfam" id="PF19279">
    <property type="entry name" value="YegS_C"/>
    <property type="match status" value="1"/>
</dbReference>
<dbReference type="NCBIfam" id="TIGR00147">
    <property type="entry name" value="YegS/Rv2252/BmrU family lipid kinase"/>
    <property type="match status" value="1"/>
</dbReference>
<comment type="cofactor">
    <cofactor evidence="1">
        <name>Mg(2+)</name>
        <dbReference type="ChEBI" id="CHEBI:18420"/>
    </cofactor>
</comment>
<evidence type="ECO:0000256" key="2">
    <source>
        <dbReference type="ARBA" id="ARBA00022516"/>
    </source>
</evidence>
<dbReference type="GO" id="GO:0016301">
    <property type="term" value="F:kinase activity"/>
    <property type="evidence" value="ECO:0007669"/>
    <property type="project" value="UniProtKB-KW"/>
</dbReference>
<dbReference type="PANTHER" id="PTHR12358">
    <property type="entry name" value="SPHINGOSINE KINASE"/>
    <property type="match status" value="1"/>
</dbReference>
<dbReference type="eggNOG" id="COG1597">
    <property type="taxonomic scope" value="Bacteria"/>
</dbReference>
<proteinExistence type="predicted"/>
<keyword evidence="4" id="KW-0479">Metal-binding</keyword>
<dbReference type="InterPro" id="IPR016064">
    <property type="entry name" value="NAD/diacylglycerol_kinase_sf"/>
</dbReference>
<dbReference type="Gene3D" id="2.60.200.40">
    <property type="match status" value="1"/>
</dbReference>
<evidence type="ECO:0000256" key="11">
    <source>
        <dbReference type="ARBA" id="ARBA00023264"/>
    </source>
</evidence>
<keyword evidence="6" id="KW-0418">Kinase</keyword>
<keyword evidence="8" id="KW-0460">Magnesium</keyword>
<evidence type="ECO:0000256" key="8">
    <source>
        <dbReference type="ARBA" id="ARBA00022842"/>
    </source>
</evidence>
<evidence type="ECO:0000256" key="9">
    <source>
        <dbReference type="ARBA" id="ARBA00023098"/>
    </source>
</evidence>
<organism evidence="13 14">
    <name type="scientific">Fulvivirga imtechensis AK7</name>
    <dbReference type="NCBI Taxonomy" id="1237149"/>
    <lineage>
        <taxon>Bacteria</taxon>
        <taxon>Pseudomonadati</taxon>
        <taxon>Bacteroidota</taxon>
        <taxon>Cytophagia</taxon>
        <taxon>Cytophagales</taxon>
        <taxon>Fulvivirgaceae</taxon>
        <taxon>Fulvivirga</taxon>
    </lineage>
</organism>
<evidence type="ECO:0000259" key="12">
    <source>
        <dbReference type="PROSITE" id="PS50146"/>
    </source>
</evidence>
<evidence type="ECO:0000313" key="13">
    <source>
        <dbReference type="EMBL" id="ELR73575.1"/>
    </source>
</evidence>
<dbReference type="GO" id="GO:0046872">
    <property type="term" value="F:metal ion binding"/>
    <property type="evidence" value="ECO:0007669"/>
    <property type="project" value="UniProtKB-KW"/>
</dbReference>
<reference evidence="13 14" key="1">
    <citation type="submission" date="2012-12" db="EMBL/GenBank/DDBJ databases">
        <title>Genome assembly of Fulvivirga imtechensis AK7.</title>
        <authorList>
            <person name="Nupur N."/>
            <person name="Khatri I."/>
            <person name="Kumar R."/>
            <person name="Subramanian S."/>
            <person name="Pinnaka A."/>
        </authorList>
    </citation>
    <scope>NUCLEOTIDE SEQUENCE [LARGE SCALE GENOMIC DNA]</scope>
    <source>
        <strain evidence="13 14">AK7</strain>
    </source>
</reference>
<dbReference type="Pfam" id="PF00781">
    <property type="entry name" value="DAGK_cat"/>
    <property type="match status" value="1"/>
</dbReference>
<keyword evidence="9" id="KW-0443">Lipid metabolism</keyword>
<dbReference type="SUPFAM" id="SSF111331">
    <property type="entry name" value="NAD kinase/diacylglycerol kinase-like"/>
    <property type="match status" value="1"/>
</dbReference>
<dbReference type="PROSITE" id="PS50146">
    <property type="entry name" value="DAGK"/>
    <property type="match status" value="1"/>
</dbReference>
<keyword evidence="14" id="KW-1185">Reference proteome</keyword>
<dbReference type="InterPro" id="IPR017438">
    <property type="entry name" value="ATP-NAD_kinase_N"/>
</dbReference>
<protein>
    <submittedName>
        <fullName evidence="13">Transcription regulator</fullName>
    </submittedName>
</protein>
<evidence type="ECO:0000256" key="4">
    <source>
        <dbReference type="ARBA" id="ARBA00022723"/>
    </source>
</evidence>
<evidence type="ECO:0000256" key="3">
    <source>
        <dbReference type="ARBA" id="ARBA00022679"/>
    </source>
</evidence>
<keyword evidence="2" id="KW-0444">Lipid biosynthesis</keyword>
<sequence length="303" mass="33896">MAERKKRSALFIVNPHSGTKGKDHIPALLNKYLDPTIFEWDVIFTQYAGEARELSNAGKEKYDLIVATGGDGTINEIARPLLHSKAVLGIIPCGSGNGLARHLGIPLNQKKAIQLLNEQHMMVIDTIKLDSDIFLNVAGVGFDAHIAQSFASSKKRGFISYAMIALREIRQFRCTDYQLTIDGEQKIENASFLVSIANSSQFGNNAHIAPTARIADGLMDICILRDFPFWYYPILIYRLFTGRLKNSKYYQCWQGKEALIKISNDSDEKFIHLDGDPYPVKNIINFSIDPLSLQVACKPASDR</sequence>
<dbReference type="SMART" id="SM00046">
    <property type="entry name" value="DAGKc"/>
    <property type="match status" value="1"/>
</dbReference>
<dbReference type="GO" id="GO:0005886">
    <property type="term" value="C:plasma membrane"/>
    <property type="evidence" value="ECO:0007669"/>
    <property type="project" value="TreeGrafter"/>
</dbReference>
<keyword evidence="11" id="KW-1208">Phospholipid metabolism</keyword>
<keyword evidence="3" id="KW-0808">Transferase</keyword>
<accession>L8JXR8</accession>
<dbReference type="InterPro" id="IPR045540">
    <property type="entry name" value="YegS/DAGK_C"/>
</dbReference>
<keyword evidence="10" id="KW-0594">Phospholipid biosynthesis</keyword>
<evidence type="ECO:0000256" key="5">
    <source>
        <dbReference type="ARBA" id="ARBA00022741"/>
    </source>
</evidence>
<dbReference type="InterPro" id="IPR005218">
    <property type="entry name" value="Diacylglycerol/lipid_kinase"/>
</dbReference>
<dbReference type="STRING" id="1237149.C900_02660"/>
<dbReference type="InterPro" id="IPR001206">
    <property type="entry name" value="Diacylglycerol_kinase_cat_dom"/>
</dbReference>
<evidence type="ECO:0000313" key="14">
    <source>
        <dbReference type="Proteomes" id="UP000011135"/>
    </source>
</evidence>
<dbReference type="GO" id="GO:0005524">
    <property type="term" value="F:ATP binding"/>
    <property type="evidence" value="ECO:0007669"/>
    <property type="project" value="UniProtKB-KW"/>
</dbReference>
<gene>
    <name evidence="13" type="ORF">C900_02660</name>
</gene>
<evidence type="ECO:0000256" key="10">
    <source>
        <dbReference type="ARBA" id="ARBA00023209"/>
    </source>
</evidence>
<dbReference type="GO" id="GO:0008654">
    <property type="term" value="P:phospholipid biosynthetic process"/>
    <property type="evidence" value="ECO:0007669"/>
    <property type="project" value="UniProtKB-KW"/>
</dbReference>
<dbReference type="EMBL" id="AMZN01000004">
    <property type="protein sequence ID" value="ELR73575.1"/>
    <property type="molecule type" value="Genomic_DNA"/>
</dbReference>
<comment type="caution">
    <text evidence="13">The sequence shown here is derived from an EMBL/GenBank/DDBJ whole genome shotgun (WGS) entry which is preliminary data.</text>
</comment>
<evidence type="ECO:0000256" key="6">
    <source>
        <dbReference type="ARBA" id="ARBA00022777"/>
    </source>
</evidence>
<dbReference type="PANTHER" id="PTHR12358:SF106">
    <property type="entry name" value="LIPID KINASE YEGS"/>
    <property type="match status" value="1"/>
</dbReference>
<feature type="domain" description="DAGKc" evidence="12">
    <location>
        <begin position="4"/>
        <end position="133"/>
    </location>
</feature>
<name>L8JXR8_9BACT</name>